<feature type="domain" description="C2H2-type" evidence="9">
    <location>
        <begin position="281"/>
        <end position="309"/>
    </location>
</feature>
<dbReference type="InterPro" id="IPR036236">
    <property type="entry name" value="Znf_C2H2_sf"/>
</dbReference>
<dbReference type="PANTHER" id="PTHR24392">
    <property type="entry name" value="ZINC FINGER PROTEIN"/>
    <property type="match status" value="1"/>
</dbReference>
<evidence type="ECO:0000256" key="6">
    <source>
        <dbReference type="ARBA" id="ARBA00023125"/>
    </source>
</evidence>
<comment type="subcellular location">
    <subcellularLocation>
        <location evidence="1">Nucleus</location>
    </subcellularLocation>
</comment>
<dbReference type="SUPFAM" id="SSF57667">
    <property type="entry name" value="beta-beta-alpha zinc fingers"/>
    <property type="match status" value="2"/>
</dbReference>
<keyword evidence="6" id="KW-0238">DNA-binding</keyword>
<evidence type="ECO:0000313" key="10">
    <source>
        <dbReference type="EMBL" id="KAJ3640396.1"/>
    </source>
</evidence>
<dbReference type="FunFam" id="3.30.160.60:FF:002203">
    <property type="entry name" value="Zinc finger protein 142-like Protein"/>
    <property type="match status" value="1"/>
</dbReference>
<dbReference type="InterPro" id="IPR013087">
    <property type="entry name" value="Znf_C2H2_type"/>
</dbReference>
<organism evidence="10 11">
    <name type="scientific">Zophobas morio</name>
    <dbReference type="NCBI Taxonomy" id="2755281"/>
    <lineage>
        <taxon>Eukaryota</taxon>
        <taxon>Metazoa</taxon>
        <taxon>Ecdysozoa</taxon>
        <taxon>Arthropoda</taxon>
        <taxon>Hexapoda</taxon>
        <taxon>Insecta</taxon>
        <taxon>Pterygota</taxon>
        <taxon>Neoptera</taxon>
        <taxon>Endopterygota</taxon>
        <taxon>Coleoptera</taxon>
        <taxon>Polyphaga</taxon>
        <taxon>Cucujiformia</taxon>
        <taxon>Tenebrionidae</taxon>
        <taxon>Zophobas</taxon>
    </lineage>
</organism>
<sequence>MSTLEYSESLREWGRSSWKNVHNCKLCPYFTTSLFLMVNHVRRHRSSQEKYTCENAKIEEYYCKDCDFRTELTILFRQHINKYHSFKIESGDDLSLQDFSVQKYVCKKCDLETNLSLKWLQHTSECMEKKENQTSVSFVKENTNIFHFKKGDGKRWYYCTKCSYKVRNKAKLKYHMAKHDVNKQYSCDKCPFKTGYKATLRDHIKRNHLDERDVEWHKCEKCRFKTLRKSDLIRHVNNLHLKEEEGEWYECNECPYKTRSKCSLKTHVILKHLDEEKITWYKCEQCQYKARLKASLKRHIQSTHSGNDLNVTHLKKKTLINGINLKSVHLKLKIVSSTKISGMNVNIVHSKPRGVGISKGM</sequence>
<keyword evidence="5" id="KW-0862">Zinc</keyword>
<dbReference type="GO" id="GO:0003677">
    <property type="term" value="F:DNA binding"/>
    <property type="evidence" value="ECO:0007669"/>
    <property type="project" value="UniProtKB-KW"/>
</dbReference>
<keyword evidence="3" id="KW-0677">Repeat</keyword>
<proteinExistence type="predicted"/>
<name>A0AA38HMN7_9CUCU</name>
<reference evidence="10" key="1">
    <citation type="journal article" date="2023" name="G3 (Bethesda)">
        <title>Whole genome assemblies of Zophobas morio and Tenebrio molitor.</title>
        <authorList>
            <person name="Kaur S."/>
            <person name="Stinson S.A."/>
            <person name="diCenzo G.C."/>
        </authorList>
    </citation>
    <scope>NUCLEOTIDE SEQUENCE</scope>
    <source>
        <strain evidence="10">QUZm001</strain>
    </source>
</reference>
<feature type="domain" description="C2H2-type" evidence="9">
    <location>
        <begin position="217"/>
        <end position="245"/>
    </location>
</feature>
<comment type="caution">
    <text evidence="10">The sequence shown here is derived from an EMBL/GenBank/DDBJ whole genome shotgun (WGS) entry which is preliminary data.</text>
</comment>
<evidence type="ECO:0000259" key="9">
    <source>
        <dbReference type="PROSITE" id="PS50157"/>
    </source>
</evidence>
<feature type="domain" description="C2H2-type" evidence="9">
    <location>
        <begin position="249"/>
        <end position="277"/>
    </location>
</feature>
<keyword evidence="11" id="KW-1185">Reference proteome</keyword>
<protein>
    <recommendedName>
        <fullName evidence="9">C2H2-type domain-containing protein</fullName>
    </recommendedName>
</protein>
<dbReference type="PROSITE" id="PS00028">
    <property type="entry name" value="ZINC_FINGER_C2H2_1"/>
    <property type="match status" value="1"/>
</dbReference>
<dbReference type="AlphaFoldDB" id="A0AA38HMN7"/>
<evidence type="ECO:0000256" key="4">
    <source>
        <dbReference type="ARBA" id="ARBA00022771"/>
    </source>
</evidence>
<dbReference type="SMART" id="SM00355">
    <property type="entry name" value="ZnF_C2H2"/>
    <property type="match status" value="7"/>
</dbReference>
<feature type="domain" description="C2H2-type" evidence="9">
    <location>
        <begin position="157"/>
        <end position="184"/>
    </location>
</feature>
<feature type="domain" description="C2H2-type" evidence="9">
    <location>
        <begin position="185"/>
        <end position="213"/>
    </location>
</feature>
<gene>
    <name evidence="10" type="ORF">Zmor_003697</name>
</gene>
<evidence type="ECO:0000256" key="7">
    <source>
        <dbReference type="ARBA" id="ARBA00023242"/>
    </source>
</evidence>
<keyword evidence="7" id="KW-0539">Nucleus</keyword>
<accession>A0AA38HMN7</accession>
<evidence type="ECO:0000256" key="5">
    <source>
        <dbReference type="ARBA" id="ARBA00022833"/>
    </source>
</evidence>
<dbReference type="GO" id="GO:0008270">
    <property type="term" value="F:zinc ion binding"/>
    <property type="evidence" value="ECO:0007669"/>
    <property type="project" value="UniProtKB-KW"/>
</dbReference>
<dbReference type="EMBL" id="JALNTZ010000010">
    <property type="protein sequence ID" value="KAJ3640396.1"/>
    <property type="molecule type" value="Genomic_DNA"/>
</dbReference>
<evidence type="ECO:0000256" key="3">
    <source>
        <dbReference type="ARBA" id="ARBA00022737"/>
    </source>
</evidence>
<dbReference type="Pfam" id="PF13909">
    <property type="entry name" value="zf-H2C2_5"/>
    <property type="match status" value="1"/>
</dbReference>
<keyword evidence="4 8" id="KW-0863">Zinc-finger</keyword>
<dbReference type="Proteomes" id="UP001168821">
    <property type="component" value="Unassembled WGS sequence"/>
</dbReference>
<evidence type="ECO:0000313" key="11">
    <source>
        <dbReference type="Proteomes" id="UP001168821"/>
    </source>
</evidence>
<evidence type="ECO:0000256" key="1">
    <source>
        <dbReference type="ARBA" id="ARBA00004123"/>
    </source>
</evidence>
<evidence type="ECO:0000256" key="8">
    <source>
        <dbReference type="PROSITE-ProRule" id="PRU00042"/>
    </source>
</evidence>
<keyword evidence="2" id="KW-0479">Metal-binding</keyword>
<evidence type="ECO:0000256" key="2">
    <source>
        <dbReference type="ARBA" id="ARBA00022723"/>
    </source>
</evidence>
<dbReference type="Gene3D" id="3.30.160.60">
    <property type="entry name" value="Classic Zinc Finger"/>
    <property type="match status" value="3"/>
</dbReference>
<dbReference type="FunFam" id="3.30.160.60:FF:002646">
    <property type="entry name" value="Protein suppressor of hairy wing-like Protein"/>
    <property type="match status" value="1"/>
</dbReference>
<dbReference type="GO" id="GO:0005634">
    <property type="term" value="C:nucleus"/>
    <property type="evidence" value="ECO:0007669"/>
    <property type="project" value="UniProtKB-SubCell"/>
</dbReference>
<dbReference type="PROSITE" id="PS50157">
    <property type="entry name" value="ZINC_FINGER_C2H2_2"/>
    <property type="match status" value="5"/>
</dbReference>